<gene>
    <name evidence="1" type="ORF">KABACHOK_01060</name>
</gene>
<dbReference type="Proteomes" id="UP001056685">
    <property type="component" value="Segment"/>
</dbReference>
<keyword evidence="2" id="KW-1185">Reference proteome</keyword>
<name>A0A9E7MQE4_9CAUD</name>
<accession>A0A9E7MQE4</accession>
<protein>
    <submittedName>
        <fullName evidence="1">Uncharacterized protein</fullName>
    </submittedName>
</protein>
<reference evidence="1" key="1">
    <citation type="submission" date="2022-05" db="EMBL/GenBank/DDBJ databases">
        <authorList>
            <person name="Friedrich I."/>
            <person name="Poehlein A."/>
            <person name="Schneider D."/>
            <person name="Hertel R."/>
            <person name="Daniel R."/>
        </authorList>
    </citation>
    <scope>NUCLEOTIDE SEQUENCE</scope>
</reference>
<evidence type="ECO:0000313" key="2">
    <source>
        <dbReference type="Proteomes" id="UP001056685"/>
    </source>
</evidence>
<sequence length="107" mass="12023">MRYTQEQIAAQSQLVTDALEELTEHQARLAHMLKQNAAPLKPGPKPALLNMYGKLTEYGTMVMFGMFAAGDRDSDIAAHFEITPSAVYARRQRWESAQRKKKALQSA</sequence>
<evidence type="ECO:0000313" key="1">
    <source>
        <dbReference type="EMBL" id="USN13942.1"/>
    </source>
</evidence>
<organism evidence="1 2">
    <name type="scientific">Brevundimonas phage vB_BpoS-Kabachok</name>
    <dbReference type="NCBI Taxonomy" id="2948600"/>
    <lineage>
        <taxon>Viruses</taxon>
        <taxon>Duplodnaviria</taxon>
        <taxon>Heunggongvirae</taxon>
        <taxon>Uroviricota</taxon>
        <taxon>Caudoviricetes</taxon>
        <taxon>Jeanschmidtviridae</taxon>
        <taxon>Marchewkavirus</taxon>
        <taxon>Marchewkavirus kabachok</taxon>
    </lineage>
</organism>
<dbReference type="EMBL" id="ON529852">
    <property type="protein sequence ID" value="USN13942.1"/>
    <property type="molecule type" value="Genomic_DNA"/>
</dbReference>
<proteinExistence type="predicted"/>